<name>A0A7Y9PI95_9BACT</name>
<comment type="caution">
    <text evidence="2">The sequence shown here is derived from an EMBL/GenBank/DDBJ whole genome shotgun (WGS) entry which is preliminary data.</text>
</comment>
<dbReference type="Proteomes" id="UP000589520">
    <property type="component" value="Unassembled WGS sequence"/>
</dbReference>
<keyword evidence="3" id="KW-1185">Reference proteome</keyword>
<gene>
    <name evidence="2" type="ORF">HDF17_002724</name>
</gene>
<dbReference type="InterPro" id="IPR000073">
    <property type="entry name" value="AB_hydrolase_1"/>
</dbReference>
<dbReference type="EMBL" id="JACCCW010000002">
    <property type="protein sequence ID" value="NYF80404.1"/>
    <property type="molecule type" value="Genomic_DNA"/>
</dbReference>
<evidence type="ECO:0000313" key="3">
    <source>
        <dbReference type="Proteomes" id="UP000589520"/>
    </source>
</evidence>
<sequence>MVGKIGDSQVDEIFVQVNGMRVHLQRSGDGPPLLLLHGLVGSARNWQQNISFLSQHATVYAVDLFNMGESERVIGLDAGLEATADGLAALLDALDLPHADVAGHSHGGAVAMMLAARHPQRVRKLILFAPANPFCDFGHQLIRFYQTRFGRWFATLIPILPRSLKATALSRMYGDPSRVVEGTLDGYINGLQTPGTIDHILRILQSWFDDMVTLRSALAELAEKPTLLIWGDRDHTVGLNSAHRLQQIMMRSKLMVIPGVGHIPFAEMPDECNRAMREWLVEPRPVARLTRRHHAA</sequence>
<organism evidence="2 3">
    <name type="scientific">Granulicella arctica</name>
    <dbReference type="NCBI Taxonomy" id="940613"/>
    <lineage>
        <taxon>Bacteria</taxon>
        <taxon>Pseudomonadati</taxon>
        <taxon>Acidobacteriota</taxon>
        <taxon>Terriglobia</taxon>
        <taxon>Terriglobales</taxon>
        <taxon>Acidobacteriaceae</taxon>
        <taxon>Granulicella</taxon>
    </lineage>
</organism>
<evidence type="ECO:0000259" key="1">
    <source>
        <dbReference type="Pfam" id="PF00561"/>
    </source>
</evidence>
<dbReference type="RefSeq" id="WP_348640876.1">
    <property type="nucleotide sequence ID" value="NZ_JACCCW010000002.1"/>
</dbReference>
<dbReference type="InterPro" id="IPR029058">
    <property type="entry name" value="AB_hydrolase_fold"/>
</dbReference>
<dbReference type="PANTHER" id="PTHR46438:SF11">
    <property type="entry name" value="LIPASE-RELATED"/>
    <property type="match status" value="1"/>
</dbReference>
<protein>
    <submittedName>
        <fullName evidence="2">Pimeloyl-ACP methyl ester carboxylesterase</fullName>
    </submittedName>
</protein>
<accession>A0A7Y9PI95</accession>
<dbReference type="Pfam" id="PF00561">
    <property type="entry name" value="Abhydrolase_1"/>
    <property type="match status" value="1"/>
</dbReference>
<dbReference type="Gene3D" id="3.40.50.1820">
    <property type="entry name" value="alpha/beta hydrolase"/>
    <property type="match status" value="1"/>
</dbReference>
<feature type="domain" description="AB hydrolase-1" evidence="1">
    <location>
        <begin position="31"/>
        <end position="267"/>
    </location>
</feature>
<dbReference type="SUPFAM" id="SSF53474">
    <property type="entry name" value="alpha/beta-Hydrolases"/>
    <property type="match status" value="1"/>
</dbReference>
<proteinExistence type="predicted"/>
<dbReference type="AlphaFoldDB" id="A0A7Y9PI95"/>
<dbReference type="PANTHER" id="PTHR46438">
    <property type="entry name" value="ALPHA/BETA-HYDROLASES SUPERFAMILY PROTEIN"/>
    <property type="match status" value="1"/>
</dbReference>
<reference evidence="2 3" key="1">
    <citation type="submission" date="2020-07" db="EMBL/GenBank/DDBJ databases">
        <title>Genomic Encyclopedia of Type Strains, Phase IV (KMG-V): Genome sequencing to study the core and pangenomes of soil and plant-associated prokaryotes.</title>
        <authorList>
            <person name="Whitman W."/>
        </authorList>
    </citation>
    <scope>NUCLEOTIDE SEQUENCE [LARGE SCALE GENOMIC DNA]</scope>
    <source>
        <strain evidence="2 3">X4EP2</strain>
    </source>
</reference>
<evidence type="ECO:0000313" key="2">
    <source>
        <dbReference type="EMBL" id="NYF80404.1"/>
    </source>
</evidence>
<dbReference type="PRINTS" id="PR00111">
    <property type="entry name" value="ABHYDROLASE"/>
</dbReference>